<evidence type="ECO:0000256" key="4">
    <source>
        <dbReference type="ARBA" id="ARBA00022989"/>
    </source>
</evidence>
<evidence type="ECO:0000256" key="3">
    <source>
        <dbReference type="ARBA" id="ARBA00022692"/>
    </source>
</evidence>
<dbReference type="AlphaFoldDB" id="E4TZ15"/>
<dbReference type="GO" id="GO:0005886">
    <property type="term" value="C:plasma membrane"/>
    <property type="evidence" value="ECO:0007669"/>
    <property type="project" value="TreeGrafter"/>
</dbReference>
<evidence type="ECO:0000256" key="5">
    <source>
        <dbReference type="ARBA" id="ARBA00023136"/>
    </source>
</evidence>
<sequence length="248" mass="27025">MQYSFLASYLLIVFALWYSRREQFGLEKMILTNSILAMVQLGLLGYALVYLFQMQHPALLFFVLLGMVTFGAYTAKKRAPLGEHSFKIALFSLGASSGIVFLSMMAFGVIHIVPHEMIPIGGMIIGNALNVYSQSIERFRAEVKNTIETIEGMVALGAPLKEALSFASKASVKASMIPTLNMLQTVGIIHIPGITTGMLLAGADPLKAISYQLAVMYMMVAVALLSAVFSVMFSYRLIVGAAFDKSKS</sequence>
<organism evidence="7 8">
    <name type="scientific">Sulfuricurvum kujiense (strain ATCC BAA-921 / DSM 16994 / JCM 11577 / YK-1)</name>
    <dbReference type="NCBI Taxonomy" id="709032"/>
    <lineage>
        <taxon>Bacteria</taxon>
        <taxon>Pseudomonadati</taxon>
        <taxon>Campylobacterota</taxon>
        <taxon>Epsilonproteobacteria</taxon>
        <taxon>Campylobacterales</taxon>
        <taxon>Sulfurimonadaceae</taxon>
        <taxon>Sulfuricurvum</taxon>
    </lineage>
</organism>
<name>E4TZ15_SULKY</name>
<protein>
    <recommendedName>
        <fullName evidence="9">Iron export ABC transporter permease subunit FetB</fullName>
    </recommendedName>
</protein>
<evidence type="ECO:0000256" key="2">
    <source>
        <dbReference type="ARBA" id="ARBA00005268"/>
    </source>
</evidence>
<dbReference type="PANTHER" id="PTHR30028:SF0">
    <property type="entry name" value="PROTEIN ALUMINUM SENSITIVE 3"/>
    <property type="match status" value="1"/>
</dbReference>
<evidence type="ECO:0000313" key="7">
    <source>
        <dbReference type="EMBL" id="ADR33014.1"/>
    </source>
</evidence>
<dbReference type="RefSeq" id="WP_013459211.1">
    <property type="nucleotide sequence ID" value="NC_014762.1"/>
</dbReference>
<dbReference type="HOGENOM" id="CLU_076147_1_0_7"/>
<feature type="transmembrane region" description="Helical" evidence="6">
    <location>
        <begin position="215"/>
        <end position="238"/>
    </location>
</feature>
<dbReference type="eggNOG" id="COG0390">
    <property type="taxonomic scope" value="Bacteria"/>
</dbReference>
<evidence type="ECO:0000256" key="1">
    <source>
        <dbReference type="ARBA" id="ARBA00004141"/>
    </source>
</evidence>
<feature type="transmembrane region" description="Helical" evidence="6">
    <location>
        <begin position="88"/>
        <end position="113"/>
    </location>
</feature>
<gene>
    <name evidence="7" type="ordered locus">Sulku_0347</name>
</gene>
<dbReference type="KEGG" id="sku:Sulku_0347"/>
<feature type="transmembrane region" description="Helical" evidence="6">
    <location>
        <begin position="183"/>
        <end position="203"/>
    </location>
</feature>
<feature type="transmembrane region" description="Helical" evidence="6">
    <location>
        <begin position="59"/>
        <end position="76"/>
    </location>
</feature>
<dbReference type="Pfam" id="PF03649">
    <property type="entry name" value="UPF0014"/>
    <property type="match status" value="1"/>
</dbReference>
<reference evidence="7 8" key="1">
    <citation type="journal article" date="2012" name="Stand. Genomic Sci.">
        <title>Complete genome sequence of the sulfur compounds oxidizing chemolithoautotroph Sulfuricurvum kujiense type strain (YK-1(T)).</title>
        <authorList>
            <person name="Han C."/>
            <person name="Kotsyurbenko O."/>
            <person name="Chertkov O."/>
            <person name="Held B."/>
            <person name="Lapidus A."/>
            <person name="Nolan M."/>
            <person name="Lucas S."/>
            <person name="Hammon N."/>
            <person name="Deshpande S."/>
            <person name="Cheng J.F."/>
            <person name="Tapia R."/>
            <person name="Goodwin L.A."/>
            <person name="Pitluck S."/>
            <person name="Liolios K."/>
            <person name="Pagani I."/>
            <person name="Ivanova N."/>
            <person name="Mavromatis K."/>
            <person name="Mikhailova N."/>
            <person name="Pati A."/>
            <person name="Chen A."/>
            <person name="Palaniappan K."/>
            <person name="Land M."/>
            <person name="Hauser L."/>
            <person name="Chang Y.J."/>
            <person name="Jeffries C.D."/>
            <person name="Brambilla E.M."/>
            <person name="Rohde M."/>
            <person name="Spring S."/>
            <person name="Sikorski J."/>
            <person name="Goker M."/>
            <person name="Woyke T."/>
            <person name="Bristow J."/>
            <person name="Eisen J.A."/>
            <person name="Markowitz V."/>
            <person name="Hugenholtz P."/>
            <person name="Kyrpides N.C."/>
            <person name="Klenk H.P."/>
            <person name="Detter J.C."/>
        </authorList>
    </citation>
    <scope>NUCLEOTIDE SEQUENCE [LARGE SCALE GENOMIC DNA]</scope>
    <source>
        <strain evidence="8">ATCC BAA-921 / DSM 16994 / JCM 11577 / YK-1</strain>
    </source>
</reference>
<keyword evidence="4 6" id="KW-1133">Transmembrane helix</keyword>
<comment type="similarity">
    <text evidence="2">Belongs to the UPF0014 family.</text>
</comment>
<dbReference type="OrthoDB" id="9791807at2"/>
<proteinExistence type="inferred from homology"/>
<dbReference type="InterPro" id="IPR005226">
    <property type="entry name" value="UPF0014_fam"/>
</dbReference>
<dbReference type="Proteomes" id="UP000008721">
    <property type="component" value="Chromosome"/>
</dbReference>
<evidence type="ECO:0000256" key="6">
    <source>
        <dbReference type="SAM" id="Phobius"/>
    </source>
</evidence>
<dbReference type="PANTHER" id="PTHR30028">
    <property type="entry name" value="UPF0014 INNER MEMBRANE PROTEIN YBBM-RELATED"/>
    <property type="match status" value="1"/>
</dbReference>
<keyword evidence="5 6" id="KW-0472">Membrane</keyword>
<dbReference type="EMBL" id="CP002355">
    <property type="protein sequence ID" value="ADR33014.1"/>
    <property type="molecule type" value="Genomic_DNA"/>
</dbReference>
<evidence type="ECO:0000313" key="8">
    <source>
        <dbReference type="Proteomes" id="UP000008721"/>
    </source>
</evidence>
<accession>E4TZ15</accession>
<feature type="transmembrane region" description="Helical" evidence="6">
    <location>
        <begin position="31"/>
        <end position="52"/>
    </location>
</feature>
<comment type="subcellular location">
    <subcellularLocation>
        <location evidence="1">Membrane</location>
        <topology evidence="1">Multi-pass membrane protein</topology>
    </subcellularLocation>
</comment>
<keyword evidence="3 6" id="KW-0812">Transmembrane</keyword>
<keyword evidence="8" id="KW-1185">Reference proteome</keyword>
<evidence type="ECO:0008006" key="9">
    <source>
        <dbReference type="Google" id="ProtNLM"/>
    </source>
</evidence>